<feature type="region of interest" description="Disordered" evidence="1">
    <location>
        <begin position="47"/>
        <end position="73"/>
    </location>
</feature>
<sequence length="303" mass="33162">MSPVSGPRTNTIQSWVKPSDVTFFLSWARWPNSSFTCTVHWRESHTVTTHTRTGTPSPRTPGQVRRHHAHQDRFHRGERHVKGHRTWFSMFALALTAFSERLPGLSAPHCVSIGPRKRKAGGGSPPLPDGPLSGRRPKQKAVSANRRAGNPSTLESKRRRNNRWRRSGRVPVTPAGFGRGSRWMKVRRDVFVTVPLHEHFEIMKRSSGSAALLGVGSAPRGSSAPRGRQRSSGSAALLGVGSAPRGRQRSSGSAALLGVSSAPRGQQRFRVLVVPFRTMCGSPSAQRLSQGQYCSAGRQYGIS</sequence>
<dbReference type="Proteomes" id="UP000314294">
    <property type="component" value="Unassembled WGS sequence"/>
</dbReference>
<name>A0A4Z2FHK6_9TELE</name>
<organism evidence="2 3">
    <name type="scientific">Liparis tanakae</name>
    <name type="common">Tanaka's snailfish</name>
    <dbReference type="NCBI Taxonomy" id="230148"/>
    <lineage>
        <taxon>Eukaryota</taxon>
        <taxon>Metazoa</taxon>
        <taxon>Chordata</taxon>
        <taxon>Craniata</taxon>
        <taxon>Vertebrata</taxon>
        <taxon>Euteleostomi</taxon>
        <taxon>Actinopterygii</taxon>
        <taxon>Neopterygii</taxon>
        <taxon>Teleostei</taxon>
        <taxon>Neoteleostei</taxon>
        <taxon>Acanthomorphata</taxon>
        <taxon>Eupercaria</taxon>
        <taxon>Perciformes</taxon>
        <taxon>Cottioidei</taxon>
        <taxon>Cottales</taxon>
        <taxon>Liparidae</taxon>
        <taxon>Liparis</taxon>
    </lineage>
</organism>
<accession>A0A4Z2FHK6</accession>
<comment type="caution">
    <text evidence="2">The sequence shown here is derived from an EMBL/GenBank/DDBJ whole genome shotgun (WGS) entry which is preliminary data.</text>
</comment>
<evidence type="ECO:0000256" key="1">
    <source>
        <dbReference type="SAM" id="MobiDB-lite"/>
    </source>
</evidence>
<dbReference type="EMBL" id="SRLO01001193">
    <property type="protein sequence ID" value="TNN40390.1"/>
    <property type="molecule type" value="Genomic_DNA"/>
</dbReference>
<feature type="compositionally biased region" description="Low complexity" evidence="1">
    <location>
        <begin position="47"/>
        <end position="62"/>
    </location>
</feature>
<feature type="compositionally biased region" description="Basic residues" evidence="1">
    <location>
        <begin position="157"/>
        <end position="168"/>
    </location>
</feature>
<evidence type="ECO:0000313" key="3">
    <source>
        <dbReference type="Proteomes" id="UP000314294"/>
    </source>
</evidence>
<reference evidence="2 3" key="1">
    <citation type="submission" date="2019-03" db="EMBL/GenBank/DDBJ databases">
        <title>First draft genome of Liparis tanakae, snailfish: a comprehensive survey of snailfish specific genes.</title>
        <authorList>
            <person name="Kim W."/>
            <person name="Song I."/>
            <person name="Jeong J.-H."/>
            <person name="Kim D."/>
            <person name="Kim S."/>
            <person name="Ryu S."/>
            <person name="Song J.Y."/>
            <person name="Lee S.K."/>
        </authorList>
    </citation>
    <scope>NUCLEOTIDE SEQUENCE [LARGE SCALE GENOMIC DNA]</scope>
    <source>
        <tissue evidence="2">Muscle</tissue>
    </source>
</reference>
<keyword evidence="3" id="KW-1185">Reference proteome</keyword>
<feature type="compositionally biased region" description="Low complexity" evidence="1">
    <location>
        <begin position="231"/>
        <end position="243"/>
    </location>
</feature>
<feature type="compositionally biased region" description="Low complexity" evidence="1">
    <location>
        <begin position="250"/>
        <end position="259"/>
    </location>
</feature>
<protein>
    <submittedName>
        <fullName evidence="2">Uncharacterized protein</fullName>
    </submittedName>
</protein>
<gene>
    <name evidence="2" type="ORF">EYF80_049435</name>
</gene>
<dbReference type="AlphaFoldDB" id="A0A4Z2FHK6"/>
<feature type="region of interest" description="Disordered" evidence="1">
    <location>
        <begin position="214"/>
        <end position="259"/>
    </location>
</feature>
<feature type="region of interest" description="Disordered" evidence="1">
    <location>
        <begin position="113"/>
        <end position="175"/>
    </location>
</feature>
<dbReference type="OrthoDB" id="10646453at2759"/>
<evidence type="ECO:0000313" key="2">
    <source>
        <dbReference type="EMBL" id="TNN40390.1"/>
    </source>
</evidence>
<proteinExistence type="predicted"/>